<sequence length="73" mass="8144">MHMPHQEPLMSEWAKACQAPRPPRIEAAGGRHVEDTRRARARYYTTQGIGRVFSPAGHGGRISCGLPRHVWGV</sequence>
<name>A0A9P0MPL0_NEZVI</name>
<keyword evidence="2" id="KW-1185">Reference proteome</keyword>
<reference evidence="1" key="1">
    <citation type="submission" date="2022-01" db="EMBL/GenBank/DDBJ databases">
        <authorList>
            <person name="King R."/>
        </authorList>
    </citation>
    <scope>NUCLEOTIDE SEQUENCE</scope>
</reference>
<dbReference type="Proteomes" id="UP001152798">
    <property type="component" value="Chromosome 4"/>
</dbReference>
<evidence type="ECO:0000313" key="2">
    <source>
        <dbReference type="Proteomes" id="UP001152798"/>
    </source>
</evidence>
<accession>A0A9P0MPL0</accession>
<dbReference type="AlphaFoldDB" id="A0A9P0MPL0"/>
<dbReference type="EMBL" id="OV725080">
    <property type="protein sequence ID" value="CAH1400090.1"/>
    <property type="molecule type" value="Genomic_DNA"/>
</dbReference>
<organism evidence="1 2">
    <name type="scientific">Nezara viridula</name>
    <name type="common">Southern green stink bug</name>
    <name type="synonym">Cimex viridulus</name>
    <dbReference type="NCBI Taxonomy" id="85310"/>
    <lineage>
        <taxon>Eukaryota</taxon>
        <taxon>Metazoa</taxon>
        <taxon>Ecdysozoa</taxon>
        <taxon>Arthropoda</taxon>
        <taxon>Hexapoda</taxon>
        <taxon>Insecta</taxon>
        <taxon>Pterygota</taxon>
        <taxon>Neoptera</taxon>
        <taxon>Paraneoptera</taxon>
        <taxon>Hemiptera</taxon>
        <taxon>Heteroptera</taxon>
        <taxon>Panheteroptera</taxon>
        <taxon>Pentatomomorpha</taxon>
        <taxon>Pentatomoidea</taxon>
        <taxon>Pentatomidae</taxon>
        <taxon>Pentatominae</taxon>
        <taxon>Nezara</taxon>
    </lineage>
</organism>
<proteinExistence type="predicted"/>
<evidence type="ECO:0000313" key="1">
    <source>
        <dbReference type="EMBL" id="CAH1400090.1"/>
    </source>
</evidence>
<protein>
    <submittedName>
        <fullName evidence="1">Uncharacterized protein</fullName>
    </submittedName>
</protein>
<gene>
    <name evidence="1" type="ORF">NEZAVI_LOCUS9397</name>
</gene>